<dbReference type="CDD" id="cd06533">
    <property type="entry name" value="Glyco_transf_WecG_TagA"/>
    <property type="match status" value="1"/>
</dbReference>
<dbReference type="PANTHER" id="PTHR34136:SF1">
    <property type="entry name" value="UDP-N-ACETYL-D-MANNOSAMINURONIC ACID TRANSFERASE"/>
    <property type="match status" value="1"/>
</dbReference>
<dbReference type="Proteomes" id="UP000231530">
    <property type="component" value="Unassembled WGS sequence"/>
</dbReference>
<dbReference type="GO" id="GO:0016758">
    <property type="term" value="F:hexosyltransferase activity"/>
    <property type="evidence" value="ECO:0007669"/>
    <property type="project" value="TreeGrafter"/>
</dbReference>
<dbReference type="NCBIfam" id="TIGR00696">
    <property type="entry name" value="wecG_tagA_cpsF"/>
    <property type="match status" value="1"/>
</dbReference>
<gene>
    <name evidence="4" type="ORF">COU32_02350</name>
</gene>
<keyword evidence="1" id="KW-0328">Glycosyltransferase</keyword>
<keyword evidence="2 4" id="KW-0808">Transferase</keyword>
<dbReference type="InterPro" id="IPR004629">
    <property type="entry name" value="WecG_TagA_CpsF"/>
</dbReference>
<dbReference type="EMBL" id="PFBY01000029">
    <property type="protein sequence ID" value="PIR76392.1"/>
    <property type="molecule type" value="Genomic_DNA"/>
</dbReference>
<feature type="transmembrane region" description="Helical" evidence="3">
    <location>
        <begin position="234"/>
        <end position="251"/>
    </location>
</feature>
<keyword evidence="3" id="KW-1133">Transmembrane helix</keyword>
<name>A0A2H0TW63_9BACT</name>
<organism evidence="4 5">
    <name type="scientific">Candidatus Magasanikbacteria bacterium CG10_big_fil_rev_8_21_14_0_10_42_10</name>
    <dbReference type="NCBI Taxonomy" id="1974649"/>
    <lineage>
        <taxon>Bacteria</taxon>
        <taxon>Candidatus Magasanikiibacteriota</taxon>
    </lineage>
</organism>
<evidence type="ECO:0000313" key="4">
    <source>
        <dbReference type="EMBL" id="PIR76392.1"/>
    </source>
</evidence>
<sequence>MQKMLGVRIDPYTKKEVLEKAKAWLSGNTTHSLYTPNPEMLVEAHKYPVFKEILNRGDMNVCDGAGIALMSGGAYARFPGADLMLALCELAESQGSSIYLLGGGNRVAKNAKIFLKSKFPSLSIKGVHAGPRVERRTSGQAPLCKVISDDHEKLLAEIAMAKPDILFVAFGHVKQEWWIDTFMSELPGVKIVMGVGGSFDFLAGTVSRAPKLFRIIGIEWLWRLIQQPRRFKRIFTAIFIFPFLVLKSYVIK</sequence>
<evidence type="ECO:0000256" key="1">
    <source>
        <dbReference type="ARBA" id="ARBA00022676"/>
    </source>
</evidence>
<protein>
    <submittedName>
        <fullName evidence="4">Glycosyltransferase</fullName>
    </submittedName>
</protein>
<dbReference type="AlphaFoldDB" id="A0A2H0TW63"/>
<comment type="caution">
    <text evidence="4">The sequence shown here is derived from an EMBL/GenBank/DDBJ whole genome shotgun (WGS) entry which is preliminary data.</text>
</comment>
<keyword evidence="3" id="KW-0812">Transmembrane</keyword>
<accession>A0A2H0TW63</accession>
<evidence type="ECO:0000256" key="3">
    <source>
        <dbReference type="SAM" id="Phobius"/>
    </source>
</evidence>
<dbReference type="PANTHER" id="PTHR34136">
    <property type="match status" value="1"/>
</dbReference>
<keyword evidence="3" id="KW-0472">Membrane</keyword>
<evidence type="ECO:0000256" key="2">
    <source>
        <dbReference type="ARBA" id="ARBA00022679"/>
    </source>
</evidence>
<dbReference type="Pfam" id="PF03808">
    <property type="entry name" value="Glyco_tran_WecG"/>
    <property type="match status" value="1"/>
</dbReference>
<evidence type="ECO:0000313" key="5">
    <source>
        <dbReference type="Proteomes" id="UP000231530"/>
    </source>
</evidence>
<proteinExistence type="predicted"/>
<reference evidence="5" key="1">
    <citation type="submission" date="2017-09" db="EMBL/GenBank/DDBJ databases">
        <title>Depth-based differentiation of microbial function through sediment-hosted aquifers and enrichment of novel symbionts in the deep terrestrial subsurface.</title>
        <authorList>
            <person name="Probst A.J."/>
            <person name="Ladd B."/>
            <person name="Jarett J.K."/>
            <person name="Geller-Mcgrath D.E."/>
            <person name="Sieber C.M.K."/>
            <person name="Emerson J.B."/>
            <person name="Anantharaman K."/>
            <person name="Thomas B.C."/>
            <person name="Malmstrom R."/>
            <person name="Stieglmeier M."/>
            <person name="Klingl A."/>
            <person name="Woyke T."/>
            <person name="Ryan C.M."/>
            <person name="Banfield J.F."/>
        </authorList>
    </citation>
    <scope>NUCLEOTIDE SEQUENCE [LARGE SCALE GENOMIC DNA]</scope>
</reference>